<name>A0A220MD08_9BACL</name>
<dbReference type="KEGG" id="bfm:BP422_04745"/>
<dbReference type="RefSeq" id="WP_088906785.1">
    <property type="nucleotide sequence ID" value="NZ_CP018145.1"/>
</dbReference>
<dbReference type="AlphaFoldDB" id="A0A220MD08"/>
<sequence length="441" mass="50663">MPMQQRVEKWFETWKILMHDMERQGAQVWPLTIEPPAGMEEIERREESLGISFPATIRTILLAGSSQVQINWSLPSRALDPFSLSGDLGWSLDAFEWPYFGGDEESEDEKRYLCFHVGGNGDMLLIDLSTGMDDPPVYSWGHETDEFLLLGKSFTEFVERVTELGCIGAECWNYEALAGADGLDVEGQVAQEWKEWLQTYRTLTFEEAAQDFEKLVLFAKMHGAGDSRIQEAFTQYDWEQVLNKWVAQIEQETSSSNQLLWCQLIVETVGKKAESWVRSLWESGPHYQRIGSSLRAYVTAACLPEEEGLQRVLAEMDEIVARKESLVGYAANSHLHHFRSREVILWMEPHVAYPIEGWDELFAVSRPQWDDLIRWLDGNEAQRQIALSAWGKMLTSGESPSGEANWQEINRLLDVAYEKAILRKEKERVDRIRSSLETVKQ</sequence>
<reference evidence="2 3" key="1">
    <citation type="submission" date="2016-11" db="EMBL/GenBank/DDBJ databases">
        <authorList>
            <person name="Jaros S."/>
            <person name="Januszkiewicz K."/>
            <person name="Wedrychowicz H."/>
        </authorList>
    </citation>
    <scope>NUCLEOTIDE SEQUENCE [LARGE SCALE GENOMIC DNA]</scope>
    <source>
        <strain evidence="2 3">NF2</strain>
    </source>
</reference>
<dbReference type="EMBL" id="CP018145">
    <property type="protein sequence ID" value="ASJ52921.1"/>
    <property type="molecule type" value="Genomic_DNA"/>
</dbReference>
<feature type="domain" description="Knr4/Smi1-like" evidence="1">
    <location>
        <begin position="39"/>
        <end position="160"/>
    </location>
</feature>
<organism evidence="2 3">
    <name type="scientific">Brevibacillus formosus</name>
    <dbReference type="NCBI Taxonomy" id="54913"/>
    <lineage>
        <taxon>Bacteria</taxon>
        <taxon>Bacillati</taxon>
        <taxon>Bacillota</taxon>
        <taxon>Bacilli</taxon>
        <taxon>Bacillales</taxon>
        <taxon>Paenibacillaceae</taxon>
        <taxon>Brevibacillus</taxon>
    </lineage>
</organism>
<dbReference type="InterPro" id="IPR018958">
    <property type="entry name" value="Knr4/Smi1-like_dom"/>
</dbReference>
<dbReference type="Gene3D" id="3.40.1580.10">
    <property type="entry name" value="SMI1/KNR4-like"/>
    <property type="match status" value="1"/>
</dbReference>
<dbReference type="Pfam" id="PF09346">
    <property type="entry name" value="SMI1_KNR4"/>
    <property type="match status" value="1"/>
</dbReference>
<accession>A0A220MD08</accession>
<dbReference type="SUPFAM" id="SSF160631">
    <property type="entry name" value="SMI1/KNR4-like"/>
    <property type="match status" value="1"/>
</dbReference>
<dbReference type="InterPro" id="IPR037883">
    <property type="entry name" value="Knr4/Smi1-like_sf"/>
</dbReference>
<evidence type="ECO:0000313" key="3">
    <source>
        <dbReference type="Proteomes" id="UP000197781"/>
    </source>
</evidence>
<evidence type="ECO:0000313" key="2">
    <source>
        <dbReference type="EMBL" id="ASJ52921.1"/>
    </source>
</evidence>
<proteinExistence type="predicted"/>
<protein>
    <submittedName>
        <fullName evidence="2">Glucan biosynthesis protein</fullName>
    </submittedName>
</protein>
<gene>
    <name evidence="2" type="ORF">BP422_04745</name>
</gene>
<dbReference type="Proteomes" id="UP000197781">
    <property type="component" value="Chromosome"/>
</dbReference>
<evidence type="ECO:0000259" key="1">
    <source>
        <dbReference type="Pfam" id="PF09346"/>
    </source>
</evidence>